<protein>
    <submittedName>
        <fullName evidence="4">Uncharacterized protein</fullName>
    </submittedName>
</protein>
<dbReference type="EMBL" id="HBNS01017246">
    <property type="protein sequence ID" value="CAE4605072.1"/>
    <property type="molecule type" value="Transcribed_RNA"/>
</dbReference>
<organism evidence="4">
    <name type="scientific">Ditylum brightwellii</name>
    <dbReference type="NCBI Taxonomy" id="49249"/>
    <lineage>
        <taxon>Eukaryota</taxon>
        <taxon>Sar</taxon>
        <taxon>Stramenopiles</taxon>
        <taxon>Ochrophyta</taxon>
        <taxon>Bacillariophyta</taxon>
        <taxon>Mediophyceae</taxon>
        <taxon>Lithodesmiophycidae</taxon>
        <taxon>Lithodesmiales</taxon>
        <taxon>Lithodesmiaceae</taxon>
        <taxon>Ditylum</taxon>
    </lineage>
</organism>
<dbReference type="EMBL" id="HBNS01017247">
    <property type="protein sequence ID" value="CAE4605074.1"/>
    <property type="molecule type" value="Transcribed_RNA"/>
</dbReference>
<evidence type="ECO:0000313" key="2">
    <source>
        <dbReference type="EMBL" id="CAE4605070.1"/>
    </source>
</evidence>
<gene>
    <name evidence="1" type="ORF">DBRI00130_LOCUS13791</name>
    <name evidence="2" type="ORF">DBRI00130_LOCUS13792</name>
    <name evidence="3" type="ORF">DBRI00130_LOCUS13793</name>
    <name evidence="4" type="ORF">DBRI00130_LOCUS13794</name>
</gene>
<dbReference type="EMBL" id="HBNS01017244">
    <property type="protein sequence ID" value="CAE4605067.1"/>
    <property type="molecule type" value="Transcribed_RNA"/>
</dbReference>
<reference evidence="4" key="1">
    <citation type="submission" date="2021-01" db="EMBL/GenBank/DDBJ databases">
        <authorList>
            <person name="Corre E."/>
            <person name="Pelletier E."/>
            <person name="Niang G."/>
            <person name="Scheremetjew M."/>
            <person name="Finn R."/>
            <person name="Kale V."/>
            <person name="Holt S."/>
            <person name="Cochrane G."/>
            <person name="Meng A."/>
            <person name="Brown T."/>
            <person name="Cohen L."/>
        </authorList>
    </citation>
    <scope>NUCLEOTIDE SEQUENCE</scope>
    <source>
        <strain evidence="4">GSO104</strain>
    </source>
</reference>
<accession>A0A6S8ZLT7</accession>
<dbReference type="EMBL" id="HBNS01017245">
    <property type="protein sequence ID" value="CAE4605070.1"/>
    <property type="molecule type" value="Transcribed_RNA"/>
</dbReference>
<evidence type="ECO:0000313" key="4">
    <source>
        <dbReference type="EMBL" id="CAE4605074.1"/>
    </source>
</evidence>
<name>A0A6S8ZLT7_9STRA</name>
<evidence type="ECO:0000313" key="3">
    <source>
        <dbReference type="EMBL" id="CAE4605072.1"/>
    </source>
</evidence>
<evidence type="ECO:0000313" key="1">
    <source>
        <dbReference type="EMBL" id="CAE4605067.1"/>
    </source>
</evidence>
<proteinExistence type="predicted"/>
<dbReference type="AlphaFoldDB" id="A0A6S8ZLT7"/>
<sequence length="199" mass="22377">MHMLQREEIMLNDDYGYGFDHPAEDDYASALTDFYLSDSNIIFGEEQPRILSCVPNSIVHHEVLDKNSADVVVYLSDPIQSLPPDDTVFIWYKMAVLIEVSDVSKSFLNLTDIHLVFLRQLGPDTCSFNLSTVNMQKGSSTFLLLVGVRQFAGASPICNGVLSFLKVFLTKSDHKDLIDLCDNEDIKILSKMSDEAFDL</sequence>